<sequence>MDTEGGHTYLARLLGGPKCPAHTDDKNLTPLSAHRANEHEACRPPPCDWLKPQSRPAPPATASGEGARRRRLPALNGVVAAEAPRVPCCVCKGGGVSAGEQPPRPRGVWGGRGFPGPSRWAHVRQNGGVRHGAVRSRRGRARG</sequence>
<proteinExistence type="predicted"/>
<dbReference type="InParanoid" id="G5BK22"/>
<feature type="compositionally biased region" description="Basic residues" evidence="1">
    <location>
        <begin position="132"/>
        <end position="143"/>
    </location>
</feature>
<evidence type="ECO:0000313" key="2">
    <source>
        <dbReference type="EMBL" id="EHB09633.1"/>
    </source>
</evidence>
<feature type="region of interest" description="Disordered" evidence="1">
    <location>
        <begin position="14"/>
        <end position="71"/>
    </location>
</feature>
<evidence type="ECO:0000256" key="1">
    <source>
        <dbReference type="SAM" id="MobiDB-lite"/>
    </source>
</evidence>
<accession>G5BK22</accession>
<gene>
    <name evidence="2" type="ORF">GW7_09862</name>
</gene>
<dbReference type="AlphaFoldDB" id="G5BK22"/>
<protein>
    <submittedName>
        <fullName evidence="2">Uncharacterized protein</fullName>
    </submittedName>
</protein>
<organism evidence="2 3">
    <name type="scientific">Heterocephalus glaber</name>
    <name type="common">Naked mole rat</name>
    <dbReference type="NCBI Taxonomy" id="10181"/>
    <lineage>
        <taxon>Eukaryota</taxon>
        <taxon>Metazoa</taxon>
        <taxon>Chordata</taxon>
        <taxon>Craniata</taxon>
        <taxon>Vertebrata</taxon>
        <taxon>Euteleostomi</taxon>
        <taxon>Mammalia</taxon>
        <taxon>Eutheria</taxon>
        <taxon>Euarchontoglires</taxon>
        <taxon>Glires</taxon>
        <taxon>Rodentia</taxon>
        <taxon>Hystricomorpha</taxon>
        <taxon>Bathyergidae</taxon>
        <taxon>Heterocephalus</taxon>
    </lineage>
</organism>
<dbReference type="Proteomes" id="UP000006813">
    <property type="component" value="Unassembled WGS sequence"/>
</dbReference>
<reference evidence="2 3" key="1">
    <citation type="journal article" date="2011" name="Nature">
        <title>Genome sequencing reveals insights into physiology and longevity of the naked mole rat.</title>
        <authorList>
            <person name="Kim E.B."/>
            <person name="Fang X."/>
            <person name="Fushan A.A."/>
            <person name="Huang Z."/>
            <person name="Lobanov A.V."/>
            <person name="Han L."/>
            <person name="Marino S.M."/>
            <person name="Sun X."/>
            <person name="Turanov A.A."/>
            <person name="Yang P."/>
            <person name="Yim S.H."/>
            <person name="Zhao X."/>
            <person name="Kasaikina M.V."/>
            <person name="Stoletzki N."/>
            <person name="Peng C."/>
            <person name="Polak P."/>
            <person name="Xiong Z."/>
            <person name="Kiezun A."/>
            <person name="Zhu Y."/>
            <person name="Chen Y."/>
            <person name="Kryukov G.V."/>
            <person name="Zhang Q."/>
            <person name="Peshkin L."/>
            <person name="Yang L."/>
            <person name="Bronson R.T."/>
            <person name="Buffenstein R."/>
            <person name="Wang B."/>
            <person name="Han C."/>
            <person name="Li Q."/>
            <person name="Chen L."/>
            <person name="Zhao W."/>
            <person name="Sunyaev S.R."/>
            <person name="Park T.J."/>
            <person name="Zhang G."/>
            <person name="Wang J."/>
            <person name="Gladyshev V.N."/>
        </authorList>
    </citation>
    <scope>NUCLEOTIDE SEQUENCE [LARGE SCALE GENOMIC DNA]</scope>
</reference>
<name>G5BK22_HETGA</name>
<feature type="region of interest" description="Disordered" evidence="1">
    <location>
        <begin position="95"/>
        <end position="143"/>
    </location>
</feature>
<dbReference type="EMBL" id="JH170678">
    <property type="protein sequence ID" value="EHB09633.1"/>
    <property type="molecule type" value="Genomic_DNA"/>
</dbReference>
<evidence type="ECO:0000313" key="3">
    <source>
        <dbReference type="Proteomes" id="UP000006813"/>
    </source>
</evidence>